<gene>
    <name evidence="11" type="ORF">SAMN02745111_00413</name>
</gene>
<dbReference type="InterPro" id="IPR003439">
    <property type="entry name" value="ABC_transporter-like_ATP-bd"/>
</dbReference>
<evidence type="ECO:0000256" key="6">
    <source>
        <dbReference type="ARBA" id="ARBA00022840"/>
    </source>
</evidence>
<evidence type="ECO:0000259" key="10">
    <source>
        <dbReference type="PROSITE" id="PS50893"/>
    </source>
</evidence>
<dbReference type="CDD" id="cd03225">
    <property type="entry name" value="ABC_cobalt_CbiO_domain1"/>
    <property type="match status" value="2"/>
</dbReference>
<feature type="transmembrane region" description="Helical" evidence="9">
    <location>
        <begin position="748"/>
        <end position="770"/>
    </location>
</feature>
<dbReference type="PROSITE" id="PS00211">
    <property type="entry name" value="ABC_TRANSPORTER_1"/>
    <property type="match status" value="1"/>
</dbReference>
<feature type="transmembrane region" description="Helical" evidence="9">
    <location>
        <begin position="818"/>
        <end position="843"/>
    </location>
</feature>
<feature type="transmembrane region" description="Helical" evidence="9">
    <location>
        <begin position="629"/>
        <end position="646"/>
    </location>
</feature>
<keyword evidence="5" id="KW-0547">Nucleotide-binding</keyword>
<dbReference type="InterPro" id="IPR027417">
    <property type="entry name" value="P-loop_NTPase"/>
</dbReference>
<dbReference type="InterPro" id="IPR017871">
    <property type="entry name" value="ABC_transporter-like_CS"/>
</dbReference>
<reference evidence="11 12" key="1">
    <citation type="submission" date="2017-02" db="EMBL/GenBank/DDBJ databases">
        <authorList>
            <person name="Peterson S.W."/>
        </authorList>
    </citation>
    <scope>NUCLEOTIDE SEQUENCE [LARGE SCALE GENOMIC DNA]</scope>
    <source>
        <strain evidence="11 12">ATCC 35992</strain>
    </source>
</reference>
<comment type="subcellular location">
    <subcellularLocation>
        <location evidence="1">Cell membrane</location>
        <topology evidence="1">Peripheral membrane protein</topology>
    </subcellularLocation>
</comment>
<evidence type="ECO:0000256" key="4">
    <source>
        <dbReference type="ARBA" id="ARBA00022475"/>
    </source>
</evidence>
<dbReference type="GO" id="GO:0005524">
    <property type="term" value="F:ATP binding"/>
    <property type="evidence" value="ECO:0007669"/>
    <property type="project" value="UniProtKB-KW"/>
</dbReference>
<dbReference type="Pfam" id="PF12822">
    <property type="entry name" value="ECF_trnsprt"/>
    <property type="match status" value="1"/>
</dbReference>
<keyword evidence="9" id="KW-1133">Transmembrane helix</keyword>
<feature type="transmembrane region" description="Helical" evidence="9">
    <location>
        <begin position="686"/>
        <end position="704"/>
    </location>
</feature>
<evidence type="ECO:0000256" key="5">
    <source>
        <dbReference type="ARBA" id="ARBA00022741"/>
    </source>
</evidence>
<dbReference type="InterPro" id="IPR024529">
    <property type="entry name" value="ECF_trnsprt_substrate-spec"/>
</dbReference>
<feature type="transmembrane region" description="Helical" evidence="9">
    <location>
        <begin position="782"/>
        <end position="806"/>
    </location>
</feature>
<dbReference type="InterPro" id="IPR003593">
    <property type="entry name" value="AAA+_ATPase"/>
</dbReference>
<feature type="domain" description="ABC transporter" evidence="10">
    <location>
        <begin position="308"/>
        <end position="554"/>
    </location>
</feature>
<feature type="transmembrane region" description="Helical" evidence="9">
    <location>
        <begin position="655"/>
        <end position="674"/>
    </location>
</feature>
<sequence>MLRFENFGFKYENSENSIFSNVNFEVNEGEVTLLIGKSGCGKSTLIRSIKPYMARKGIVEGTIYYKGKDVKTLSEEELAHIGYVSQDIENQIVTDKVWHELAFGLENLGMPQKEMRLRCGEMAAYFGIEDWYNRDTDSLSTGQKQLLNLASVMVMKPDLLILDEPVSTLDPVAESELLERVFRLNRDFGTTILIVMHELEEVFNRADKIVFINNESDTSVVVNDKRNMARYLIENNNNQVYGLPSASRICSELYKREDVSLSDVPISIADGKRFLNDNFELINSYYENNKYNIDKLNGNSFNEVANAIELKHVYYKYNKDSDFVLEDFALTVKEGEVYTIMGGNGCGKSTTLSIISKLINPNDGKVILFGKDIKKIKDEDIYGKLIGFIPQEPRNLFSKDTVLEELLGKVKGFSYDDLKADDGLLKKIEDENKNLYDYITFFEIENVLSLNPFDISGGEMQKVAMIKVLLLNSKIIIMDEPTKGLDAFAKSKMASYIKKLKGMGKTILLVSHDIEFSASVSDRLGFLFNRRIISDAIPTLFFTDNHFYTTVTRRITRDYFKNVILIKDIFGEDDNDNNLSICNKKKSQDKNIDKTVENAKHKNTNKIDSNRIVNSENEKLDSHLMFRKLRNYIIVAALVYGIMLGISKTYADQRYFLMSVIVLLVSMIGLAVFFEKKKISGKRLVLIAALTALGVVGRVLFYMIPAFKPVGAISIIAGVALDPFSGFLCGSLMAFLSNAFFGQGSWTAFQMFSFGLVGFLAGIIGSLLRRSLNKGKSVSRKYIVAIAVYGFISIFLIYGFIMNFFTSLTAGKAIKETLLINIISGIPLDIIHGVSTAVFILILGRPLIRRIYRIKYKYEI</sequence>
<evidence type="ECO:0000256" key="2">
    <source>
        <dbReference type="ARBA" id="ARBA00005417"/>
    </source>
</evidence>
<keyword evidence="4" id="KW-1003">Cell membrane</keyword>
<feature type="transmembrane region" description="Helical" evidence="9">
    <location>
        <begin position="711"/>
        <end position="736"/>
    </location>
</feature>
<dbReference type="SUPFAM" id="SSF103473">
    <property type="entry name" value="MFS general substrate transporter"/>
    <property type="match status" value="1"/>
</dbReference>
<comment type="similarity">
    <text evidence="2">Belongs to the ABC transporter superfamily.</text>
</comment>
<dbReference type="InterPro" id="IPR050095">
    <property type="entry name" value="ECF_ABC_transporter_ATP-bd"/>
</dbReference>
<proteinExistence type="inferred from homology"/>
<dbReference type="SUPFAM" id="SSF52540">
    <property type="entry name" value="P-loop containing nucleoside triphosphate hydrolases"/>
    <property type="match status" value="2"/>
</dbReference>
<evidence type="ECO:0000313" key="12">
    <source>
        <dbReference type="Proteomes" id="UP000190814"/>
    </source>
</evidence>
<keyword evidence="6 11" id="KW-0067">ATP-binding</keyword>
<evidence type="ECO:0000256" key="7">
    <source>
        <dbReference type="ARBA" id="ARBA00022967"/>
    </source>
</evidence>
<evidence type="ECO:0000256" key="1">
    <source>
        <dbReference type="ARBA" id="ARBA00004202"/>
    </source>
</evidence>
<dbReference type="Gene3D" id="1.10.1760.20">
    <property type="match status" value="1"/>
</dbReference>
<protein>
    <submittedName>
        <fullName evidence="11">Energy-coupling factor transport system ATP-binding protein</fullName>
    </submittedName>
</protein>
<dbReference type="EMBL" id="FUXZ01000003">
    <property type="protein sequence ID" value="SKA61225.1"/>
    <property type="molecule type" value="Genomic_DNA"/>
</dbReference>
<dbReference type="Gene3D" id="3.40.50.300">
    <property type="entry name" value="P-loop containing nucleotide triphosphate hydrolases"/>
    <property type="match status" value="2"/>
</dbReference>
<dbReference type="InterPro" id="IPR015856">
    <property type="entry name" value="ABC_transpr_CbiO/EcfA_su"/>
</dbReference>
<evidence type="ECO:0000256" key="3">
    <source>
        <dbReference type="ARBA" id="ARBA00022448"/>
    </source>
</evidence>
<feature type="domain" description="ABC transporter" evidence="10">
    <location>
        <begin position="2"/>
        <end position="239"/>
    </location>
</feature>
<dbReference type="OrthoDB" id="501320at2"/>
<evidence type="ECO:0000313" key="11">
    <source>
        <dbReference type="EMBL" id="SKA61225.1"/>
    </source>
</evidence>
<dbReference type="Pfam" id="PF00005">
    <property type="entry name" value="ABC_tran"/>
    <property type="match status" value="2"/>
</dbReference>
<dbReference type="PROSITE" id="PS50893">
    <property type="entry name" value="ABC_TRANSPORTER_2"/>
    <property type="match status" value="2"/>
</dbReference>
<dbReference type="InterPro" id="IPR036259">
    <property type="entry name" value="MFS_trans_sf"/>
</dbReference>
<dbReference type="PANTHER" id="PTHR43553">
    <property type="entry name" value="HEAVY METAL TRANSPORTER"/>
    <property type="match status" value="1"/>
</dbReference>
<name>A0A1T4V8E9_9FIRM</name>
<dbReference type="GO" id="GO:0043190">
    <property type="term" value="C:ATP-binding cassette (ABC) transporter complex"/>
    <property type="evidence" value="ECO:0007669"/>
    <property type="project" value="TreeGrafter"/>
</dbReference>
<keyword evidence="3" id="KW-0813">Transport</keyword>
<accession>A0A1T4V8E9</accession>
<keyword evidence="7" id="KW-1278">Translocase</keyword>
<keyword evidence="8 9" id="KW-0472">Membrane</keyword>
<dbReference type="GO" id="GO:0016887">
    <property type="term" value="F:ATP hydrolysis activity"/>
    <property type="evidence" value="ECO:0007669"/>
    <property type="project" value="InterPro"/>
</dbReference>
<evidence type="ECO:0000256" key="9">
    <source>
        <dbReference type="SAM" id="Phobius"/>
    </source>
</evidence>
<keyword evidence="9" id="KW-0812">Transmembrane</keyword>
<dbReference type="STRING" id="39495.SAMN02745111_00413"/>
<keyword evidence="12" id="KW-1185">Reference proteome</keyword>
<dbReference type="Proteomes" id="UP000190814">
    <property type="component" value="Unassembled WGS sequence"/>
</dbReference>
<dbReference type="RefSeq" id="WP_078765303.1">
    <property type="nucleotide sequence ID" value="NZ_FUXZ01000003.1"/>
</dbReference>
<dbReference type="SMART" id="SM00382">
    <property type="entry name" value="AAA"/>
    <property type="match status" value="2"/>
</dbReference>
<dbReference type="AlphaFoldDB" id="A0A1T4V8E9"/>
<evidence type="ECO:0000256" key="8">
    <source>
        <dbReference type="ARBA" id="ARBA00023136"/>
    </source>
</evidence>
<organism evidence="11 12">
    <name type="scientific">Eubacterium uniforme</name>
    <dbReference type="NCBI Taxonomy" id="39495"/>
    <lineage>
        <taxon>Bacteria</taxon>
        <taxon>Bacillati</taxon>
        <taxon>Bacillota</taxon>
        <taxon>Clostridia</taxon>
        <taxon>Eubacteriales</taxon>
        <taxon>Eubacteriaceae</taxon>
        <taxon>Eubacterium</taxon>
    </lineage>
</organism>
<dbReference type="GO" id="GO:0042626">
    <property type="term" value="F:ATPase-coupled transmembrane transporter activity"/>
    <property type="evidence" value="ECO:0007669"/>
    <property type="project" value="TreeGrafter"/>
</dbReference>